<protein>
    <submittedName>
        <fullName evidence="2">Uncharacterized protein</fullName>
    </submittedName>
</protein>
<dbReference type="PANTHER" id="PTHR35711:SF1">
    <property type="entry name" value="ECTODERMAL, ISOFORM F"/>
    <property type="match status" value="1"/>
</dbReference>
<evidence type="ECO:0000256" key="1">
    <source>
        <dbReference type="SAM" id="MobiDB-lite"/>
    </source>
</evidence>
<feature type="region of interest" description="Disordered" evidence="1">
    <location>
        <begin position="159"/>
        <end position="305"/>
    </location>
</feature>
<feature type="compositionally biased region" description="Basic and acidic residues" evidence="1">
    <location>
        <begin position="423"/>
        <end position="432"/>
    </location>
</feature>
<dbReference type="AlphaFoldDB" id="A0A0F7SLY8"/>
<feature type="compositionally biased region" description="Low complexity" evidence="1">
    <location>
        <begin position="264"/>
        <end position="287"/>
    </location>
</feature>
<feature type="region of interest" description="Disordered" evidence="1">
    <location>
        <begin position="34"/>
        <end position="80"/>
    </location>
</feature>
<feature type="compositionally biased region" description="Basic and acidic residues" evidence="1">
    <location>
        <begin position="644"/>
        <end position="654"/>
    </location>
</feature>
<feature type="compositionally biased region" description="Polar residues" evidence="1">
    <location>
        <begin position="46"/>
        <end position="59"/>
    </location>
</feature>
<feature type="compositionally biased region" description="Polar residues" evidence="1">
    <location>
        <begin position="171"/>
        <end position="180"/>
    </location>
</feature>
<feature type="compositionally biased region" description="Acidic residues" evidence="1">
    <location>
        <begin position="442"/>
        <end position="461"/>
    </location>
</feature>
<feature type="region of interest" description="Disordered" evidence="1">
    <location>
        <begin position="337"/>
        <end position="462"/>
    </location>
</feature>
<feature type="compositionally biased region" description="Acidic residues" evidence="1">
    <location>
        <begin position="195"/>
        <end position="213"/>
    </location>
</feature>
<feature type="compositionally biased region" description="Acidic residues" evidence="1">
    <location>
        <begin position="673"/>
        <end position="683"/>
    </location>
</feature>
<organism evidence="2">
    <name type="scientific">Phaffia rhodozyma</name>
    <name type="common">Yeast</name>
    <name type="synonym">Xanthophyllomyces dendrorhous</name>
    <dbReference type="NCBI Taxonomy" id="264483"/>
    <lineage>
        <taxon>Eukaryota</taxon>
        <taxon>Fungi</taxon>
        <taxon>Dikarya</taxon>
        <taxon>Basidiomycota</taxon>
        <taxon>Agaricomycotina</taxon>
        <taxon>Tremellomycetes</taxon>
        <taxon>Cystofilobasidiales</taxon>
        <taxon>Mrakiaceae</taxon>
        <taxon>Phaffia</taxon>
    </lineage>
</organism>
<evidence type="ECO:0000313" key="2">
    <source>
        <dbReference type="EMBL" id="CED82466.1"/>
    </source>
</evidence>
<name>A0A0F7SLY8_PHARH</name>
<feature type="compositionally biased region" description="Acidic residues" evidence="1">
    <location>
        <begin position="377"/>
        <end position="391"/>
    </location>
</feature>
<dbReference type="PANTHER" id="PTHR35711">
    <property type="entry name" value="EXPRESSED PROTEIN"/>
    <property type="match status" value="1"/>
</dbReference>
<feature type="region of interest" description="Disordered" evidence="1">
    <location>
        <begin position="620"/>
        <end position="683"/>
    </location>
</feature>
<feature type="compositionally biased region" description="Basic residues" evidence="1">
    <location>
        <begin position="655"/>
        <end position="669"/>
    </location>
</feature>
<feature type="region of interest" description="Disordered" evidence="1">
    <location>
        <begin position="474"/>
        <end position="506"/>
    </location>
</feature>
<reference evidence="2" key="1">
    <citation type="submission" date="2014-08" db="EMBL/GenBank/DDBJ databases">
        <authorList>
            <person name="Sharma Rahul"/>
            <person name="Thines Marco"/>
        </authorList>
    </citation>
    <scope>NUCLEOTIDE SEQUENCE</scope>
</reference>
<accession>A0A0F7SLY8</accession>
<dbReference type="EMBL" id="LN483124">
    <property type="protein sequence ID" value="CED82466.1"/>
    <property type="molecule type" value="Genomic_DNA"/>
</dbReference>
<sequence>MEVVDVEKAKIKKHWHITPLGHLIHPVVLKPSHPIPRPTLPRPSSDLPSDQLPTSSTTPLKRKSSSGRKSADPPKRARTVVIDPRRYNRTHLGEHMLGDPELDECFDKRSQWVCEEIEGEDGVVRWINIGHDQNQDHEEKVVVGRQERLRLVLSMILDESGPDGREPSRWDSITPSQSIKPAQVYEDLSNGEGQGGDDDEDEEEDDWIPLGEDADIHEQKGSLLRDSFSPEPTMESLMSDNSQPSDDEDIVDDADGKPSNLTHPTISTSKPVVVSPPTSAPASKSTPDTNSGSNPKQPVGLPLMIDKADPLYHQIAQEKKQGLNVLSSLGFSFNDEDEDIDIKQKGQESTSGGGTLSFESDGEEDTGLVPKKVILPWDDDDDDEDDTEEEQSNIIVPPVNKQFKHNANPVSNQDTIPLPTLPRGKESDKIEKNVSFVGSSSSEDDIREEEEEEGEEEELDPIELAMRELRGWDDLEEPGEQVVQGEGVMRLRGGAGDDVDMEDEEERKVKVKVNQLKGLFAPSAEETTSFSLGLDLDIDAEAEDPTLTASLPTPAPLAPSLSTSHHRLATFVNNQTSSHAPSTASFRPDTEVPYFFPFLHLEQTERAKGPKVQAKSVLEVESGKPRPVPGFWRVDTEEQAQQRWETEHLELTREYKRRHREARKRRNRRGGAEDDGEEEEEKD</sequence>
<proteinExistence type="predicted"/>